<evidence type="ECO:0000256" key="1">
    <source>
        <dbReference type="ARBA" id="ARBA00022531"/>
    </source>
</evidence>
<evidence type="ECO:0000259" key="3">
    <source>
        <dbReference type="Pfam" id="PF14870"/>
    </source>
</evidence>
<protein>
    <submittedName>
        <fullName evidence="4">BNR/Asp-box repeat-containing protein</fullName>
    </submittedName>
</protein>
<gene>
    <name evidence="4" type="ORF">NCTC10783_02025</name>
</gene>
<accession>A0A3S4N7E2</accession>
<organism evidence="4 5">
    <name type="scientific">Pseudomonas fluorescens</name>
    <dbReference type="NCBI Taxonomy" id="294"/>
    <lineage>
        <taxon>Bacteria</taxon>
        <taxon>Pseudomonadati</taxon>
        <taxon>Pseudomonadota</taxon>
        <taxon>Gammaproteobacteria</taxon>
        <taxon>Pseudomonadales</taxon>
        <taxon>Pseudomonadaceae</taxon>
        <taxon>Pseudomonas</taxon>
    </lineage>
</organism>
<dbReference type="EMBL" id="LR134300">
    <property type="protein sequence ID" value="VEE46164.1"/>
    <property type="molecule type" value="Genomic_DNA"/>
</dbReference>
<dbReference type="PANTHER" id="PTHR47199:SF2">
    <property type="entry name" value="PHOTOSYSTEM II STABILITY_ASSEMBLY FACTOR HCF136, CHLOROPLASTIC"/>
    <property type="match status" value="1"/>
</dbReference>
<reference evidence="4 5" key="1">
    <citation type="submission" date="2018-12" db="EMBL/GenBank/DDBJ databases">
        <authorList>
            <consortium name="Pathogen Informatics"/>
        </authorList>
    </citation>
    <scope>NUCLEOTIDE SEQUENCE [LARGE SCALE GENOMIC DNA]</scope>
    <source>
        <strain evidence="4 5">NCTC10783</strain>
    </source>
</reference>
<dbReference type="InterPro" id="IPR015943">
    <property type="entry name" value="WD40/YVTN_repeat-like_dom_sf"/>
</dbReference>
<dbReference type="Gene3D" id="2.130.10.10">
    <property type="entry name" value="YVTN repeat-like/Quinoprotein amine dehydrogenase"/>
    <property type="match status" value="2"/>
</dbReference>
<dbReference type="SUPFAM" id="SSF110296">
    <property type="entry name" value="Oligoxyloglucan reducing end-specific cellobiohydrolase"/>
    <property type="match status" value="2"/>
</dbReference>
<evidence type="ECO:0000313" key="4">
    <source>
        <dbReference type="EMBL" id="VEE46164.1"/>
    </source>
</evidence>
<keyword evidence="2" id="KW-0604">Photosystem II</keyword>
<evidence type="ECO:0000256" key="2">
    <source>
        <dbReference type="ARBA" id="ARBA00023276"/>
    </source>
</evidence>
<dbReference type="AlphaFoldDB" id="A0A3S4N7E2"/>
<name>A0A3S4N7E2_PSEFL</name>
<sequence length="340" mass="36204">MNHNKQSHGLLPCVLSRPVRSALGMFLLPIVLAGCEAELNLAGVAAEGSKSSRRTDYYQALASVPQATLLAGNNGVLLTSLDQGQSWTRQVIAKGASLIDLDACADGSFIALSFDNRLWHSADLGLSWREHALPTEEQMLTAACAPDGAWWVAGGLTTLLGSHDQGGDWTHTSLDEDAMLTNLQFIDRDHAVAVAEFGMLFASQDGGAHWQLAGTLPDEFYPHASYFRSPEEGWVGGLNGFIYHTTDAGQSWQRQSTPSSAPIFGFLASDNGLFAVGDHSSVLQLAGEQWQTLPTPDAPVYLRAITADTAQRLIVAGGRGLLLTLDTAPSAMPAVATTTD</sequence>
<dbReference type="PROSITE" id="PS51257">
    <property type="entry name" value="PROKAR_LIPOPROTEIN"/>
    <property type="match status" value="1"/>
</dbReference>
<keyword evidence="1" id="KW-0602">Photosynthesis</keyword>
<dbReference type="PANTHER" id="PTHR47199">
    <property type="entry name" value="PHOTOSYSTEM II STABILITY/ASSEMBLY FACTOR HCF136, CHLOROPLASTIC"/>
    <property type="match status" value="1"/>
</dbReference>
<dbReference type="Pfam" id="PF14870">
    <property type="entry name" value="PSII_BNR"/>
    <property type="match status" value="1"/>
</dbReference>
<dbReference type="GO" id="GO:0009523">
    <property type="term" value="C:photosystem II"/>
    <property type="evidence" value="ECO:0007669"/>
    <property type="project" value="UniProtKB-KW"/>
</dbReference>
<dbReference type="GO" id="GO:0015979">
    <property type="term" value="P:photosynthesis"/>
    <property type="evidence" value="ECO:0007669"/>
    <property type="project" value="UniProtKB-KW"/>
</dbReference>
<dbReference type="InterPro" id="IPR028203">
    <property type="entry name" value="PSII_CF48-like_dom"/>
</dbReference>
<dbReference type="Proteomes" id="UP000278078">
    <property type="component" value="Chromosome"/>
</dbReference>
<evidence type="ECO:0000313" key="5">
    <source>
        <dbReference type="Proteomes" id="UP000278078"/>
    </source>
</evidence>
<proteinExistence type="predicted"/>
<feature type="domain" description="Photosynthesis system II assembly factor Ycf48/Hcf136-like" evidence="3">
    <location>
        <begin position="168"/>
        <end position="255"/>
    </location>
</feature>